<organism evidence="7">
    <name type="scientific">Phascolarctobacterium faecium</name>
    <dbReference type="NCBI Taxonomy" id="33025"/>
    <lineage>
        <taxon>Bacteria</taxon>
        <taxon>Bacillati</taxon>
        <taxon>Bacillota</taxon>
        <taxon>Negativicutes</taxon>
        <taxon>Acidaminococcales</taxon>
        <taxon>Acidaminococcaceae</taxon>
        <taxon>Phascolarctobacterium</taxon>
    </lineage>
</organism>
<evidence type="ECO:0000256" key="4">
    <source>
        <dbReference type="ARBA" id="ARBA00022741"/>
    </source>
</evidence>
<evidence type="ECO:0000313" key="9">
    <source>
        <dbReference type="EMBL" id="MTU03645.1"/>
    </source>
</evidence>
<dbReference type="AlphaFoldDB" id="A0A3G9GPS2"/>
<dbReference type="GO" id="GO:0000166">
    <property type="term" value="F:nucleotide binding"/>
    <property type="evidence" value="ECO:0007669"/>
    <property type="project" value="UniProtKB-KW"/>
</dbReference>
<protein>
    <recommendedName>
        <fullName evidence="2">ribonucleoside-diphosphate reductase</fullName>
        <ecNumber evidence="2">1.17.4.1</ecNumber>
    </recommendedName>
</protein>
<dbReference type="Proteomes" id="UP000484547">
    <property type="component" value="Unassembled WGS sequence"/>
</dbReference>
<keyword evidence="10" id="KW-1185">Reference proteome</keyword>
<dbReference type="Proteomes" id="UP000443070">
    <property type="component" value="Unassembled WGS sequence"/>
</dbReference>
<dbReference type="InterPro" id="IPR023806">
    <property type="entry name" value="CHP03905"/>
</dbReference>
<evidence type="ECO:0000313" key="7">
    <source>
        <dbReference type="EMBL" id="CDB46174.1"/>
    </source>
</evidence>
<dbReference type="NCBIfam" id="TIGR03905">
    <property type="entry name" value="TIGR03905_4_Cys"/>
    <property type="match status" value="1"/>
</dbReference>
<dbReference type="GO" id="GO:0004748">
    <property type="term" value="F:ribonucleoside-diphosphate reductase activity, thioredoxin disulfide as acceptor"/>
    <property type="evidence" value="ECO:0007669"/>
    <property type="project" value="UniProtKB-EC"/>
</dbReference>
<evidence type="ECO:0000256" key="3">
    <source>
        <dbReference type="ARBA" id="ARBA00022634"/>
    </source>
</evidence>
<comment type="catalytic activity">
    <reaction evidence="5">
        <text>a 2'-deoxyribonucleoside 5'-diphosphate + [thioredoxin]-disulfide + H2O = a ribonucleoside 5'-diphosphate + [thioredoxin]-dithiol</text>
        <dbReference type="Rhea" id="RHEA:23252"/>
        <dbReference type="Rhea" id="RHEA-COMP:10698"/>
        <dbReference type="Rhea" id="RHEA-COMP:10700"/>
        <dbReference type="ChEBI" id="CHEBI:15377"/>
        <dbReference type="ChEBI" id="CHEBI:29950"/>
        <dbReference type="ChEBI" id="CHEBI:50058"/>
        <dbReference type="ChEBI" id="CHEBI:57930"/>
        <dbReference type="ChEBI" id="CHEBI:73316"/>
        <dbReference type="EC" id="1.17.4.1"/>
    </reaction>
</comment>
<dbReference type="RefSeq" id="WP_021718131.1">
    <property type="nucleotide sequence ID" value="NZ_AP019004.1"/>
</dbReference>
<evidence type="ECO:0000313" key="11">
    <source>
        <dbReference type="Proteomes" id="UP000484547"/>
    </source>
</evidence>
<accession>R6II03</accession>
<evidence type="ECO:0000259" key="6">
    <source>
        <dbReference type="Pfam" id="PF12637"/>
    </source>
</evidence>
<evidence type="ECO:0000313" key="8">
    <source>
        <dbReference type="EMBL" id="MTT75583.1"/>
    </source>
</evidence>
<dbReference type="InterPro" id="IPR024434">
    <property type="entry name" value="TSCPD_dom"/>
</dbReference>
<evidence type="ECO:0000313" key="10">
    <source>
        <dbReference type="Proteomes" id="UP000443070"/>
    </source>
</evidence>
<name>A0A3G9GPS2_9FIRM</name>
<reference evidence="10 11" key="2">
    <citation type="journal article" date="2019" name="Nat. Med.">
        <title>A library of human gut bacterial isolates paired with longitudinal multiomics data enables mechanistic microbiome research.</title>
        <authorList>
            <person name="Poyet M."/>
            <person name="Groussin M."/>
            <person name="Gibbons S.M."/>
            <person name="Avila-Pacheco J."/>
            <person name="Jiang X."/>
            <person name="Kearney S.M."/>
            <person name="Perrotta A.R."/>
            <person name="Berdy B."/>
            <person name="Zhao S."/>
            <person name="Lieberman T.D."/>
            <person name="Swanson P.K."/>
            <person name="Smith M."/>
            <person name="Roesemann S."/>
            <person name="Alexander J.E."/>
            <person name="Rich S.A."/>
            <person name="Livny J."/>
            <person name="Vlamakis H."/>
            <person name="Clish C."/>
            <person name="Bullock K."/>
            <person name="Deik A."/>
            <person name="Scott J."/>
            <person name="Pierce K.A."/>
            <person name="Xavier R.J."/>
            <person name="Alm E.J."/>
        </authorList>
    </citation>
    <scope>NUCLEOTIDE SEQUENCE [LARGE SCALE GENOMIC DNA]</scope>
    <source>
        <strain evidence="8 11">BIOML-A13</strain>
        <strain evidence="9 10">BIOML-A3</strain>
    </source>
</reference>
<gene>
    <name evidence="7" type="ORF">BN533_01231</name>
    <name evidence="8" type="ORF">GMD11_04780</name>
    <name evidence="9" type="ORF">GMD18_04425</name>
</gene>
<comment type="similarity">
    <text evidence="1">Belongs to the ribonucleoside diphosphate reductase class-2 family.</text>
</comment>
<reference evidence="7" key="1">
    <citation type="submission" date="2012-11" db="EMBL/GenBank/DDBJ databases">
        <title>Dependencies among metagenomic species, viruses, plasmids and units of genetic variation.</title>
        <authorList>
            <person name="Nielsen H.B."/>
            <person name="Almeida M."/>
            <person name="Juncker A.S."/>
            <person name="Rasmussen S."/>
            <person name="Li J."/>
            <person name="Sunagawa S."/>
            <person name="Plichta D."/>
            <person name="Gautier L."/>
            <person name="Le Chatelier E."/>
            <person name="Peletier E."/>
            <person name="Bonde I."/>
            <person name="Nielsen T."/>
            <person name="Manichanh C."/>
            <person name="Arumugam M."/>
            <person name="Batto J."/>
            <person name="Santos M.B.Q.D."/>
            <person name="Blom N."/>
            <person name="Borruel N."/>
            <person name="Burgdorf K.S."/>
            <person name="Boumezbeur F."/>
            <person name="Casellas F."/>
            <person name="Dore J."/>
            <person name="Guarner F."/>
            <person name="Hansen T."/>
            <person name="Hildebrand F."/>
            <person name="Kaas R.S."/>
            <person name="Kennedy S."/>
            <person name="Kristiansen K."/>
            <person name="Kultima J.R."/>
            <person name="Leonard P."/>
            <person name="Levenez F."/>
            <person name="Lund O."/>
            <person name="Moumen B."/>
            <person name="Le Paslier D."/>
            <person name="Pons N."/>
            <person name="Pedersen O."/>
            <person name="Prifti E."/>
            <person name="Qin J."/>
            <person name="Raes J."/>
            <person name="Tap J."/>
            <person name="Tims S."/>
            <person name="Ussery D.W."/>
            <person name="Yamada T."/>
            <person name="MetaHit consortium"/>
            <person name="Renault P."/>
            <person name="Sicheritz-Ponten T."/>
            <person name="Bork P."/>
            <person name="Wang J."/>
            <person name="Brunak S."/>
            <person name="Ehrlich S.D."/>
        </authorList>
    </citation>
    <scope>NUCLEOTIDE SEQUENCE [LARGE SCALE GENOMIC DNA]</scope>
</reference>
<keyword evidence="3" id="KW-0237">DNA synthesis</keyword>
<comment type="caution">
    <text evidence="7">The sequence shown here is derived from an EMBL/GenBank/DDBJ whole genome shotgun (WGS) entry which is preliminary data.</text>
</comment>
<accession>A0A3G9GPS2</accession>
<keyword evidence="4" id="KW-0547">Nucleotide-binding</keyword>
<dbReference type="GO" id="GO:0071897">
    <property type="term" value="P:DNA biosynthetic process"/>
    <property type="evidence" value="ECO:0007669"/>
    <property type="project" value="UniProtKB-KW"/>
</dbReference>
<evidence type="ECO:0000256" key="1">
    <source>
        <dbReference type="ARBA" id="ARBA00007405"/>
    </source>
</evidence>
<dbReference type="EMBL" id="WNBM01000002">
    <property type="protein sequence ID" value="MTT75583.1"/>
    <property type="molecule type" value="Genomic_DNA"/>
</dbReference>
<sequence>MYSYKTSGTCSQQINYDIVDGKVHNVTFVNGCPGNLKAIGILVEGLPVEEVAAKLRGIHCGNRSTSCGDQLAQALEQHLNK</sequence>
<dbReference type="EMBL" id="CBDS010000075">
    <property type="protein sequence ID" value="CDB46174.1"/>
    <property type="molecule type" value="Genomic_DNA"/>
</dbReference>
<evidence type="ECO:0000256" key="2">
    <source>
        <dbReference type="ARBA" id="ARBA00012274"/>
    </source>
</evidence>
<dbReference type="GeneID" id="49405800"/>
<proteinExistence type="inferred from homology"/>
<dbReference type="OrthoDB" id="9801525at2"/>
<dbReference type="EMBL" id="WNBW01000002">
    <property type="protein sequence ID" value="MTU03645.1"/>
    <property type="molecule type" value="Genomic_DNA"/>
</dbReference>
<dbReference type="EC" id="1.17.4.1" evidence="2"/>
<evidence type="ECO:0000256" key="5">
    <source>
        <dbReference type="ARBA" id="ARBA00047754"/>
    </source>
</evidence>
<feature type="domain" description="TSCPD" evidence="6">
    <location>
        <begin position="4"/>
        <end position="79"/>
    </location>
</feature>
<dbReference type="Pfam" id="PF12637">
    <property type="entry name" value="TSCPD"/>
    <property type="match status" value="1"/>
</dbReference>